<dbReference type="InterPro" id="IPR013830">
    <property type="entry name" value="SGNH_hydro"/>
</dbReference>
<protein>
    <submittedName>
        <fullName evidence="2">Arylesterase</fullName>
    </submittedName>
</protein>
<dbReference type="CDD" id="cd01822">
    <property type="entry name" value="Lysophospholipase_L1_like"/>
    <property type="match status" value="1"/>
</dbReference>
<dbReference type="GO" id="GO:0004622">
    <property type="term" value="F:phosphatidylcholine lysophospholipase activity"/>
    <property type="evidence" value="ECO:0007669"/>
    <property type="project" value="TreeGrafter"/>
</dbReference>
<keyword evidence="3" id="KW-1185">Reference proteome</keyword>
<reference evidence="2" key="1">
    <citation type="submission" date="2021-04" db="EMBL/GenBank/DDBJ databases">
        <authorList>
            <person name="Zhang D.-C."/>
        </authorList>
    </citation>
    <scope>NUCLEOTIDE SEQUENCE</scope>
    <source>
        <strain evidence="2">CGMCC 1.15697</strain>
    </source>
</reference>
<dbReference type="InterPro" id="IPR036514">
    <property type="entry name" value="SGNH_hydro_sf"/>
</dbReference>
<dbReference type="Proteomes" id="UP000672602">
    <property type="component" value="Unassembled WGS sequence"/>
</dbReference>
<feature type="domain" description="SGNH hydrolase-type esterase" evidence="1">
    <location>
        <begin position="18"/>
        <end position="177"/>
    </location>
</feature>
<organism evidence="2 3">
    <name type="scientific">Marivibrio halodurans</name>
    <dbReference type="NCBI Taxonomy" id="2039722"/>
    <lineage>
        <taxon>Bacteria</taxon>
        <taxon>Pseudomonadati</taxon>
        <taxon>Pseudomonadota</taxon>
        <taxon>Alphaproteobacteria</taxon>
        <taxon>Rhodospirillales</taxon>
        <taxon>Rhodospirillaceae</taxon>
        <taxon>Marivibrio</taxon>
    </lineage>
</organism>
<evidence type="ECO:0000313" key="2">
    <source>
        <dbReference type="EMBL" id="MBP5857956.1"/>
    </source>
</evidence>
<name>A0A8J7V1M9_9PROT</name>
<dbReference type="EMBL" id="JAGMWN010000006">
    <property type="protein sequence ID" value="MBP5857956.1"/>
    <property type="molecule type" value="Genomic_DNA"/>
</dbReference>
<dbReference type="Pfam" id="PF13472">
    <property type="entry name" value="Lipase_GDSL_2"/>
    <property type="match status" value="1"/>
</dbReference>
<gene>
    <name evidence="2" type="ORF">KAJ83_13130</name>
</gene>
<dbReference type="Gene3D" id="3.40.50.1110">
    <property type="entry name" value="SGNH hydrolase"/>
    <property type="match status" value="1"/>
</dbReference>
<accession>A0A8J7V1M9</accession>
<dbReference type="GO" id="GO:0006629">
    <property type="term" value="P:lipid metabolic process"/>
    <property type="evidence" value="ECO:0007669"/>
    <property type="project" value="InterPro"/>
</dbReference>
<proteinExistence type="predicted"/>
<dbReference type="InterPro" id="IPR008265">
    <property type="entry name" value="Lipase_GDSL_AS"/>
</dbReference>
<evidence type="ECO:0000313" key="3">
    <source>
        <dbReference type="Proteomes" id="UP000672602"/>
    </source>
</evidence>
<dbReference type="InterPro" id="IPR051532">
    <property type="entry name" value="Ester_Hydrolysis_Enzymes"/>
</dbReference>
<dbReference type="PANTHER" id="PTHR30383:SF24">
    <property type="entry name" value="THIOESTERASE 1_PROTEASE 1_LYSOPHOSPHOLIPASE L1"/>
    <property type="match status" value="1"/>
</dbReference>
<dbReference type="SUPFAM" id="SSF52266">
    <property type="entry name" value="SGNH hydrolase"/>
    <property type="match status" value="1"/>
</dbReference>
<dbReference type="PANTHER" id="PTHR30383">
    <property type="entry name" value="THIOESTERASE 1/PROTEASE 1/LYSOPHOSPHOLIPASE L1"/>
    <property type="match status" value="1"/>
</dbReference>
<dbReference type="AlphaFoldDB" id="A0A8J7V1M9"/>
<comment type="caution">
    <text evidence="2">The sequence shown here is derived from an EMBL/GenBank/DDBJ whole genome shotgun (WGS) entry which is preliminary data.</text>
</comment>
<sequence length="205" mass="21397">MSAGARAQEGGGKPVILALGDSLTAGYGLSKQDSFPAELERALAEAGTPARVVNAGVSGDTSKGGLSRVDWLLAEDPDVLLLELGSNDGLRALDPTQTHDNLKAIIEKAEKAGIHVLLAGMMAPPNLGKEYGEDFNAIFPRLAEEHDVTFYPFFLEGVAARPALNQSDGMHPNAEGVDVVVENILPSVQEALKRAGALSRGQASG</sequence>
<dbReference type="PROSITE" id="PS01098">
    <property type="entry name" value="LIPASE_GDSL_SER"/>
    <property type="match status" value="1"/>
</dbReference>
<evidence type="ECO:0000259" key="1">
    <source>
        <dbReference type="Pfam" id="PF13472"/>
    </source>
</evidence>